<evidence type="ECO:0000256" key="4">
    <source>
        <dbReference type="PROSITE-ProRule" id="PRU00182"/>
    </source>
</evidence>
<dbReference type="PROSITE" id="PS50889">
    <property type="entry name" value="S4"/>
    <property type="match status" value="1"/>
</dbReference>
<dbReference type="SUPFAM" id="SSF55120">
    <property type="entry name" value="Pseudouridine synthase"/>
    <property type="match status" value="1"/>
</dbReference>
<name>A0A161SPR5_9BACL</name>
<dbReference type="PROSITE" id="PS01149">
    <property type="entry name" value="PSI_RSU"/>
    <property type="match status" value="1"/>
</dbReference>
<comment type="caution">
    <text evidence="7">The sequence shown here is derived from an EMBL/GenBank/DDBJ whole genome shotgun (WGS) entry which is preliminary data.</text>
</comment>
<dbReference type="Gene3D" id="3.30.70.1560">
    <property type="entry name" value="Alpha-L RNA-binding motif"/>
    <property type="match status" value="1"/>
</dbReference>
<reference evidence="7 8" key="1">
    <citation type="submission" date="2016-01" db="EMBL/GenBank/DDBJ databases">
        <title>Whole genome sequencing of Bhargavaea cecembensis T14.</title>
        <authorList>
            <person name="Hong K.W."/>
        </authorList>
    </citation>
    <scope>NUCLEOTIDE SEQUENCE [LARGE SCALE GENOMIC DNA]</scope>
    <source>
        <strain evidence="7 8">T14</strain>
    </source>
</reference>
<evidence type="ECO:0000256" key="2">
    <source>
        <dbReference type="ARBA" id="ARBA00022884"/>
    </source>
</evidence>
<dbReference type="NCBIfam" id="TIGR00093">
    <property type="entry name" value="pseudouridine synthase"/>
    <property type="match status" value="1"/>
</dbReference>
<dbReference type="EC" id="5.4.99.-" evidence="5"/>
<evidence type="ECO:0000313" key="8">
    <source>
        <dbReference type="Proteomes" id="UP000076490"/>
    </source>
</evidence>
<dbReference type="InterPro" id="IPR042092">
    <property type="entry name" value="PsdUridine_s_RsuA/RluB/E/F_cat"/>
</dbReference>
<comment type="similarity">
    <text evidence="1 5">Belongs to the pseudouridine synthase RsuA family.</text>
</comment>
<dbReference type="InterPro" id="IPR002942">
    <property type="entry name" value="S4_RNA-bd"/>
</dbReference>
<dbReference type="SMART" id="SM00363">
    <property type="entry name" value="S4"/>
    <property type="match status" value="1"/>
</dbReference>
<evidence type="ECO:0000256" key="1">
    <source>
        <dbReference type="ARBA" id="ARBA00008348"/>
    </source>
</evidence>
<dbReference type="GO" id="GO:0120159">
    <property type="term" value="F:rRNA pseudouridine synthase activity"/>
    <property type="evidence" value="ECO:0007669"/>
    <property type="project" value="UniProtKB-ARBA"/>
</dbReference>
<dbReference type="Proteomes" id="UP000076490">
    <property type="component" value="Unassembled WGS sequence"/>
</dbReference>
<dbReference type="AlphaFoldDB" id="A0A161SPR5"/>
<dbReference type="CDD" id="cd02553">
    <property type="entry name" value="PseudoU_synth_RsuA"/>
    <property type="match status" value="1"/>
</dbReference>
<gene>
    <name evidence="7" type="ORF">AV656_00300</name>
</gene>
<feature type="domain" description="RNA-binding S4" evidence="6">
    <location>
        <begin position="1"/>
        <end position="59"/>
    </location>
</feature>
<dbReference type="PANTHER" id="PTHR47683:SF4">
    <property type="entry name" value="PSEUDOURIDINE SYNTHASE"/>
    <property type="match status" value="1"/>
</dbReference>
<evidence type="ECO:0000259" key="6">
    <source>
        <dbReference type="SMART" id="SM00363"/>
    </source>
</evidence>
<dbReference type="Pfam" id="PF01479">
    <property type="entry name" value="S4"/>
    <property type="match status" value="1"/>
</dbReference>
<evidence type="ECO:0000313" key="7">
    <source>
        <dbReference type="EMBL" id="KZE40323.1"/>
    </source>
</evidence>
<protein>
    <recommendedName>
        <fullName evidence="5">Pseudouridine synthase</fullName>
        <ecNumber evidence="5">5.4.99.-</ecNumber>
    </recommendedName>
</protein>
<organism evidence="7 8">
    <name type="scientific">Bhargavaea cecembensis</name>
    <dbReference type="NCBI Taxonomy" id="394098"/>
    <lineage>
        <taxon>Bacteria</taxon>
        <taxon>Bacillati</taxon>
        <taxon>Bacillota</taxon>
        <taxon>Bacilli</taxon>
        <taxon>Bacillales</taxon>
        <taxon>Caryophanaceae</taxon>
        <taxon>Bhargavaea</taxon>
    </lineage>
</organism>
<dbReference type="GO" id="GO:0000455">
    <property type="term" value="P:enzyme-directed rRNA pseudouridine synthesis"/>
    <property type="evidence" value="ECO:0007669"/>
    <property type="project" value="UniProtKB-ARBA"/>
</dbReference>
<dbReference type="CDD" id="cd00165">
    <property type="entry name" value="S4"/>
    <property type="match status" value="1"/>
</dbReference>
<accession>A0A161SPR5</accession>
<dbReference type="InterPro" id="IPR006145">
    <property type="entry name" value="PsdUridine_synth_RsuA/RluA"/>
</dbReference>
<dbReference type="GO" id="GO:0005829">
    <property type="term" value="C:cytosol"/>
    <property type="evidence" value="ECO:0007669"/>
    <property type="project" value="UniProtKB-ARBA"/>
</dbReference>
<dbReference type="InterPro" id="IPR018496">
    <property type="entry name" value="PsdUridine_synth_RsuA/RluB_CS"/>
</dbReference>
<dbReference type="InterPro" id="IPR020103">
    <property type="entry name" value="PsdUridine_synth_cat_dom_sf"/>
</dbReference>
<dbReference type="InterPro" id="IPR000748">
    <property type="entry name" value="PsdUridine_synth_RsuA/RluB/E/F"/>
</dbReference>
<keyword evidence="3 5" id="KW-0413">Isomerase</keyword>
<dbReference type="InterPro" id="IPR050343">
    <property type="entry name" value="RsuA_PseudoU_synthase"/>
</dbReference>
<evidence type="ECO:0000256" key="5">
    <source>
        <dbReference type="RuleBase" id="RU003887"/>
    </source>
</evidence>
<sequence length="236" mass="26404">MRLDKLLANSGYGSRKEVKALLKQGAVSVDGVPVKDPALHVDPDTLEVTVFGDPVDYREFIYLMMNKPPGVISATEDTRDRTVVDLLPYEYRRFKPFPVGRLDKDTEGLLLITNDGKLSHELLSPKKHVGKTYFARIDGEVTDADGEAFRVGVTLDDGYVTKPAELNILSSGPESEIELTITEGKFHQVKRMFESRGKRVTYLKRLTMGPLGLDPDLGTGEWRELSDEELHGVKNR</sequence>
<proteinExistence type="inferred from homology"/>
<dbReference type="Gene3D" id="3.30.70.580">
    <property type="entry name" value="Pseudouridine synthase I, catalytic domain, N-terminal subdomain"/>
    <property type="match status" value="1"/>
</dbReference>
<dbReference type="Pfam" id="PF00849">
    <property type="entry name" value="PseudoU_synth_2"/>
    <property type="match status" value="1"/>
</dbReference>
<dbReference type="FunFam" id="3.30.70.1560:FF:000001">
    <property type="entry name" value="Pseudouridine synthase"/>
    <property type="match status" value="1"/>
</dbReference>
<dbReference type="GO" id="GO:0003723">
    <property type="term" value="F:RNA binding"/>
    <property type="evidence" value="ECO:0007669"/>
    <property type="project" value="UniProtKB-KW"/>
</dbReference>
<dbReference type="FunFam" id="3.10.290.10:FF:000003">
    <property type="entry name" value="Pseudouridine synthase"/>
    <property type="match status" value="1"/>
</dbReference>
<dbReference type="PANTHER" id="PTHR47683">
    <property type="entry name" value="PSEUDOURIDINE SYNTHASE FAMILY PROTEIN-RELATED"/>
    <property type="match status" value="1"/>
</dbReference>
<dbReference type="OrthoDB" id="9807213at2"/>
<keyword evidence="2 4" id="KW-0694">RNA-binding</keyword>
<dbReference type="EMBL" id="LQNT01000001">
    <property type="protein sequence ID" value="KZE40323.1"/>
    <property type="molecule type" value="Genomic_DNA"/>
</dbReference>
<dbReference type="InterPro" id="IPR036986">
    <property type="entry name" value="S4_RNA-bd_sf"/>
</dbReference>
<dbReference type="SUPFAM" id="SSF55174">
    <property type="entry name" value="Alpha-L RNA-binding motif"/>
    <property type="match status" value="1"/>
</dbReference>
<dbReference type="RefSeq" id="WP_063178816.1">
    <property type="nucleotide sequence ID" value="NZ_LQNT01000001.1"/>
</dbReference>
<dbReference type="Gene3D" id="3.10.290.10">
    <property type="entry name" value="RNA-binding S4 domain"/>
    <property type="match status" value="1"/>
</dbReference>
<dbReference type="InterPro" id="IPR020094">
    <property type="entry name" value="TruA/RsuA/RluB/E/F_N"/>
</dbReference>
<evidence type="ECO:0000256" key="3">
    <source>
        <dbReference type="ARBA" id="ARBA00023235"/>
    </source>
</evidence>